<dbReference type="InterPro" id="IPR000847">
    <property type="entry name" value="LysR_HTH_N"/>
</dbReference>
<evidence type="ECO:0000259" key="2">
    <source>
        <dbReference type="PROSITE" id="PS50931"/>
    </source>
</evidence>
<dbReference type="PROSITE" id="PS50931">
    <property type="entry name" value="HTH_LYSR"/>
    <property type="match status" value="1"/>
</dbReference>
<keyword evidence="4" id="KW-1185">Reference proteome</keyword>
<evidence type="ECO:0000313" key="4">
    <source>
        <dbReference type="Proteomes" id="UP000194225"/>
    </source>
</evidence>
<dbReference type="Pfam" id="PF00126">
    <property type="entry name" value="HTH_1"/>
    <property type="match status" value="1"/>
</dbReference>
<dbReference type="SUPFAM" id="SSF46785">
    <property type="entry name" value="Winged helix' DNA-binding domain"/>
    <property type="match status" value="1"/>
</dbReference>
<evidence type="ECO:0000313" key="3">
    <source>
        <dbReference type="EMBL" id="OSY40867.1"/>
    </source>
</evidence>
<comment type="caution">
    <text evidence="3">The sequence shown here is derived from an EMBL/GenBank/DDBJ whole genome shotgun (WGS) entry which is preliminary data.</text>
</comment>
<evidence type="ECO:0000256" key="1">
    <source>
        <dbReference type="SAM" id="MobiDB-lite"/>
    </source>
</evidence>
<organism evidence="3 4">
    <name type="scientific">Streptomyces platensis</name>
    <dbReference type="NCBI Taxonomy" id="58346"/>
    <lineage>
        <taxon>Bacteria</taxon>
        <taxon>Bacillati</taxon>
        <taxon>Actinomycetota</taxon>
        <taxon>Actinomycetes</taxon>
        <taxon>Kitasatosporales</taxon>
        <taxon>Streptomycetaceae</taxon>
        <taxon>Streptomyces</taxon>
    </lineage>
</organism>
<dbReference type="InterPro" id="IPR036388">
    <property type="entry name" value="WH-like_DNA-bd_sf"/>
</dbReference>
<feature type="region of interest" description="Disordered" evidence="1">
    <location>
        <begin position="61"/>
        <end position="90"/>
    </location>
</feature>
<dbReference type="InterPro" id="IPR036390">
    <property type="entry name" value="WH_DNA-bd_sf"/>
</dbReference>
<reference evidence="3 4" key="1">
    <citation type="submission" date="2016-09" db="EMBL/GenBank/DDBJ databases">
        <title>Streptomyces platensis DSM40041, a candidate organism with high potential of specific P450 cytochromes.</title>
        <authorList>
            <person name="Grumaz C."/>
            <person name="Vainshtein Y."/>
            <person name="Kirstahler P."/>
            <person name="Sohn K."/>
        </authorList>
    </citation>
    <scope>NUCLEOTIDE SEQUENCE [LARGE SCALE GENOMIC DNA]</scope>
    <source>
        <strain evidence="3 4">DSM 40041</strain>
    </source>
</reference>
<name>A0ABX3XR57_STRPT</name>
<dbReference type="EMBL" id="MIGA01000043">
    <property type="protein sequence ID" value="OSY40867.1"/>
    <property type="molecule type" value="Genomic_DNA"/>
</dbReference>
<gene>
    <name evidence="3" type="ORF">BG653_05269</name>
</gene>
<dbReference type="Proteomes" id="UP000194225">
    <property type="component" value="Unassembled WGS sequence"/>
</dbReference>
<dbReference type="Gene3D" id="1.10.10.10">
    <property type="entry name" value="Winged helix-like DNA-binding domain superfamily/Winged helix DNA-binding domain"/>
    <property type="match status" value="1"/>
</dbReference>
<proteinExistence type="predicted"/>
<sequence length="90" mass="9628">MFDLHRLRLLRELKHRGTLAAVAAALSYSPSAVSQQPSQLETEVGVPLLEPVGRRVRLAHPHRAGTGGATDAGGPADCSRPGEQGDRRRP</sequence>
<accession>A0ABX3XR57</accession>
<feature type="domain" description="HTH lysR-type" evidence="2">
    <location>
        <begin position="2"/>
        <end position="59"/>
    </location>
</feature>
<protein>
    <submittedName>
        <fullName evidence="3">Bacterial regulatory helix-turn-helix protein, lysR family</fullName>
    </submittedName>
</protein>